<keyword evidence="5" id="KW-1185">Reference proteome</keyword>
<accession>A0ABW7VXP7</accession>
<name>A0ABW7VXP7_9NOCA</name>
<dbReference type="SUPFAM" id="SSF48179">
    <property type="entry name" value="6-phosphogluconate dehydrogenase C-terminal domain-like"/>
    <property type="match status" value="1"/>
</dbReference>
<evidence type="ECO:0000259" key="3">
    <source>
        <dbReference type="Pfam" id="PF00725"/>
    </source>
</evidence>
<evidence type="ECO:0000313" key="5">
    <source>
        <dbReference type="Proteomes" id="UP001611494"/>
    </source>
</evidence>
<sequence>MLDAGVATAEEIDQGMVEGCAHPLGPLRLIDLIGIDTTVAIARRRAAYRVQASPYGHATSIATKPASPPTSSTPSSWVRS</sequence>
<comment type="pathway">
    <text evidence="1">Lipid metabolism; butanoate metabolism.</text>
</comment>
<dbReference type="Pfam" id="PF00725">
    <property type="entry name" value="3HCDH"/>
    <property type="match status" value="1"/>
</dbReference>
<dbReference type="InterPro" id="IPR008927">
    <property type="entry name" value="6-PGluconate_DH-like_C_sf"/>
</dbReference>
<organism evidence="4 5">
    <name type="scientific">Nocardia testacea</name>
    <dbReference type="NCBI Taxonomy" id="248551"/>
    <lineage>
        <taxon>Bacteria</taxon>
        <taxon>Bacillati</taxon>
        <taxon>Actinomycetota</taxon>
        <taxon>Actinomycetes</taxon>
        <taxon>Mycobacteriales</taxon>
        <taxon>Nocardiaceae</taxon>
        <taxon>Nocardia</taxon>
    </lineage>
</organism>
<dbReference type="Proteomes" id="UP001611494">
    <property type="component" value="Unassembled WGS sequence"/>
</dbReference>
<dbReference type="InterPro" id="IPR013328">
    <property type="entry name" value="6PGD_dom2"/>
</dbReference>
<reference evidence="4 5" key="1">
    <citation type="submission" date="2024-10" db="EMBL/GenBank/DDBJ databases">
        <title>The Natural Products Discovery Center: Release of the First 8490 Sequenced Strains for Exploring Actinobacteria Biosynthetic Diversity.</title>
        <authorList>
            <person name="Kalkreuter E."/>
            <person name="Kautsar S.A."/>
            <person name="Yang D."/>
            <person name="Bader C.D."/>
            <person name="Teijaro C.N."/>
            <person name="Fluegel L."/>
            <person name="Davis C.M."/>
            <person name="Simpson J.R."/>
            <person name="Lauterbach L."/>
            <person name="Steele A.D."/>
            <person name="Gui C."/>
            <person name="Meng S."/>
            <person name="Li G."/>
            <person name="Viehrig K."/>
            <person name="Ye F."/>
            <person name="Su P."/>
            <person name="Kiefer A.F."/>
            <person name="Nichols A."/>
            <person name="Cepeda A.J."/>
            <person name="Yan W."/>
            <person name="Fan B."/>
            <person name="Jiang Y."/>
            <person name="Adhikari A."/>
            <person name="Zheng C.-J."/>
            <person name="Schuster L."/>
            <person name="Cowan T.M."/>
            <person name="Smanski M.J."/>
            <person name="Chevrette M.G."/>
            <person name="De Carvalho L.P.S."/>
            <person name="Shen B."/>
        </authorList>
    </citation>
    <scope>NUCLEOTIDE SEQUENCE [LARGE SCALE GENOMIC DNA]</scope>
    <source>
        <strain evidence="4 5">NPDC019377</strain>
    </source>
</reference>
<feature type="region of interest" description="Disordered" evidence="2">
    <location>
        <begin position="58"/>
        <end position="80"/>
    </location>
</feature>
<comment type="caution">
    <text evidence="4">The sequence shown here is derived from an EMBL/GenBank/DDBJ whole genome shotgun (WGS) entry which is preliminary data.</text>
</comment>
<feature type="domain" description="3-hydroxyacyl-CoA dehydrogenase C-terminal" evidence="3">
    <location>
        <begin position="1"/>
        <end position="47"/>
    </location>
</feature>
<dbReference type="InterPro" id="IPR006108">
    <property type="entry name" value="3HC_DH_C"/>
</dbReference>
<dbReference type="RefSeq" id="WP_397062127.1">
    <property type="nucleotide sequence ID" value="NZ_JBIRYL010000001.1"/>
</dbReference>
<dbReference type="EMBL" id="JBIRYL010000001">
    <property type="protein sequence ID" value="MFI2230146.1"/>
    <property type="molecule type" value="Genomic_DNA"/>
</dbReference>
<proteinExistence type="predicted"/>
<evidence type="ECO:0000256" key="1">
    <source>
        <dbReference type="ARBA" id="ARBA00005086"/>
    </source>
</evidence>
<protein>
    <submittedName>
        <fullName evidence="4">3-hydroxyacyl-CoA dehydrogenase family protein</fullName>
    </submittedName>
</protein>
<gene>
    <name evidence="4" type="ORF">ACH49Z_09880</name>
</gene>
<dbReference type="Gene3D" id="1.10.1040.10">
    <property type="entry name" value="N-(1-d-carboxylethyl)-l-norvaline Dehydrogenase, domain 2"/>
    <property type="match status" value="1"/>
</dbReference>
<evidence type="ECO:0000256" key="2">
    <source>
        <dbReference type="SAM" id="MobiDB-lite"/>
    </source>
</evidence>
<evidence type="ECO:0000313" key="4">
    <source>
        <dbReference type="EMBL" id="MFI2230146.1"/>
    </source>
</evidence>